<dbReference type="EMBL" id="VSSQ01026442">
    <property type="protein sequence ID" value="MPM75161.1"/>
    <property type="molecule type" value="Genomic_DNA"/>
</dbReference>
<organism evidence="2">
    <name type="scientific">bioreactor metagenome</name>
    <dbReference type="NCBI Taxonomy" id="1076179"/>
    <lineage>
        <taxon>unclassified sequences</taxon>
        <taxon>metagenomes</taxon>
        <taxon>ecological metagenomes</taxon>
    </lineage>
</organism>
<feature type="transmembrane region" description="Helical" evidence="1">
    <location>
        <begin position="23"/>
        <end position="43"/>
    </location>
</feature>
<feature type="transmembrane region" description="Helical" evidence="1">
    <location>
        <begin position="77"/>
        <end position="99"/>
    </location>
</feature>
<dbReference type="AlphaFoldDB" id="A0A645CE11"/>
<keyword evidence="1" id="KW-1133">Transmembrane helix</keyword>
<protein>
    <submittedName>
        <fullName evidence="2">Uncharacterized protein</fullName>
    </submittedName>
</protein>
<gene>
    <name evidence="2" type="ORF">SDC9_122152</name>
</gene>
<reference evidence="2" key="1">
    <citation type="submission" date="2019-08" db="EMBL/GenBank/DDBJ databases">
        <authorList>
            <person name="Kucharzyk K."/>
            <person name="Murdoch R.W."/>
            <person name="Higgins S."/>
            <person name="Loffler F."/>
        </authorList>
    </citation>
    <scope>NUCLEOTIDE SEQUENCE</scope>
</reference>
<accession>A0A645CE11</accession>
<evidence type="ECO:0000256" key="1">
    <source>
        <dbReference type="SAM" id="Phobius"/>
    </source>
</evidence>
<comment type="caution">
    <text evidence="2">The sequence shown here is derived from an EMBL/GenBank/DDBJ whole genome shotgun (WGS) entry which is preliminary data.</text>
</comment>
<proteinExistence type="predicted"/>
<keyword evidence="1" id="KW-0812">Transmembrane</keyword>
<evidence type="ECO:0000313" key="2">
    <source>
        <dbReference type="EMBL" id="MPM75161.1"/>
    </source>
</evidence>
<keyword evidence="1" id="KW-0472">Membrane</keyword>
<name>A0A645CE11_9ZZZZ</name>
<feature type="transmembrane region" description="Helical" evidence="1">
    <location>
        <begin position="50"/>
        <end position="71"/>
    </location>
</feature>
<sequence>MVLTVKGMSAVPHETKLFPARSILWGGFAAYFVLLAITCFLFKRQVTTELILIVGWAMMELSEIDALYGAGRFGLKAAVILSVMIGLAAVISLLCYVLYYRLEQTAGYIDGMIPLIIVTLVMAGISVTMAV</sequence>
<feature type="transmembrane region" description="Helical" evidence="1">
    <location>
        <begin position="111"/>
        <end position="130"/>
    </location>
</feature>